<feature type="compositionally biased region" description="Low complexity" evidence="1">
    <location>
        <begin position="484"/>
        <end position="504"/>
    </location>
</feature>
<dbReference type="STRING" id="469383.Cwoe_1470"/>
<dbReference type="RefSeq" id="WP_012932949.1">
    <property type="nucleotide sequence ID" value="NC_013739.1"/>
</dbReference>
<dbReference type="GO" id="GO:0080037">
    <property type="term" value="P:negative regulation of cytokinin-activated signaling pathway"/>
    <property type="evidence" value="ECO:0007669"/>
    <property type="project" value="InterPro"/>
</dbReference>
<dbReference type="Proteomes" id="UP000008229">
    <property type="component" value="Chromosome"/>
</dbReference>
<protein>
    <submittedName>
        <fullName evidence="3">Kelch repeat-containing protein</fullName>
    </submittedName>
</protein>
<organism evidence="3 4">
    <name type="scientific">Conexibacter woesei (strain DSM 14684 / CCUG 47730 / CIP 108061 / JCM 11494 / NBRC 100937 / ID131577)</name>
    <dbReference type="NCBI Taxonomy" id="469383"/>
    <lineage>
        <taxon>Bacteria</taxon>
        <taxon>Bacillati</taxon>
        <taxon>Actinomycetota</taxon>
        <taxon>Thermoleophilia</taxon>
        <taxon>Solirubrobacterales</taxon>
        <taxon>Conexibacteraceae</taxon>
        <taxon>Conexibacter</taxon>
    </lineage>
</organism>
<dbReference type="Gene3D" id="2.130.10.80">
    <property type="entry name" value="Galactose oxidase/kelch, beta-propeller"/>
    <property type="match status" value="2"/>
</dbReference>
<evidence type="ECO:0000313" key="4">
    <source>
        <dbReference type="Proteomes" id="UP000008229"/>
    </source>
</evidence>
<dbReference type="Pfam" id="PF24681">
    <property type="entry name" value="Kelch_KLHDC2_KLHL20_DRC7"/>
    <property type="match status" value="1"/>
</dbReference>
<dbReference type="EMBL" id="CP001854">
    <property type="protein sequence ID" value="ADB49898.1"/>
    <property type="molecule type" value="Genomic_DNA"/>
</dbReference>
<feature type="signal peptide" evidence="2">
    <location>
        <begin position="1"/>
        <end position="32"/>
    </location>
</feature>
<dbReference type="InterPro" id="IPR015915">
    <property type="entry name" value="Kelch-typ_b-propeller"/>
</dbReference>
<dbReference type="PANTHER" id="PTHR46407:SF3">
    <property type="entry name" value="OS02G0208700 PROTEIN"/>
    <property type="match status" value="1"/>
</dbReference>
<dbReference type="InterPro" id="IPR037293">
    <property type="entry name" value="Gal_Oxidase_central_sf"/>
</dbReference>
<feature type="chain" id="PRO_5003043875" evidence="2">
    <location>
        <begin position="33"/>
        <end position="586"/>
    </location>
</feature>
<evidence type="ECO:0000313" key="3">
    <source>
        <dbReference type="EMBL" id="ADB49898.1"/>
    </source>
</evidence>
<dbReference type="Pfam" id="PF01344">
    <property type="entry name" value="Kelch_1"/>
    <property type="match status" value="1"/>
</dbReference>
<dbReference type="InterPro" id="IPR013783">
    <property type="entry name" value="Ig-like_fold"/>
</dbReference>
<dbReference type="GO" id="GO:2000762">
    <property type="term" value="P:regulation of phenylpropanoid metabolic process"/>
    <property type="evidence" value="ECO:0007669"/>
    <property type="project" value="InterPro"/>
</dbReference>
<dbReference type="Gene3D" id="1.20.5.320">
    <property type="entry name" value="6-Phosphogluconate Dehydrogenase, domain 3"/>
    <property type="match status" value="1"/>
</dbReference>
<dbReference type="NCBIfam" id="NF012200">
    <property type="entry name" value="choice_anch_D"/>
    <property type="match status" value="1"/>
</dbReference>
<gene>
    <name evidence="3" type="ordered locus">Cwoe_1470</name>
</gene>
<dbReference type="OrthoDB" id="251941at2"/>
<dbReference type="GO" id="GO:0005975">
    <property type="term" value="P:carbohydrate metabolic process"/>
    <property type="evidence" value="ECO:0007669"/>
    <property type="project" value="UniProtKB-ARBA"/>
</dbReference>
<dbReference type="InterPro" id="IPR044595">
    <property type="entry name" value="KMD1-4"/>
</dbReference>
<evidence type="ECO:0000256" key="1">
    <source>
        <dbReference type="SAM" id="MobiDB-lite"/>
    </source>
</evidence>
<dbReference type="KEGG" id="cwo:Cwoe_1470"/>
<feature type="region of interest" description="Disordered" evidence="1">
    <location>
        <begin position="477"/>
        <end position="509"/>
    </location>
</feature>
<reference evidence="4" key="2">
    <citation type="submission" date="2010-01" db="EMBL/GenBank/DDBJ databases">
        <title>The complete genome of Conexibacter woesei DSM 14684.</title>
        <authorList>
            <consortium name="US DOE Joint Genome Institute (JGI-PGF)"/>
            <person name="Lucas S."/>
            <person name="Copeland A."/>
            <person name="Lapidus A."/>
            <person name="Glavina del Rio T."/>
            <person name="Dalin E."/>
            <person name="Tice H."/>
            <person name="Bruce D."/>
            <person name="Goodwin L."/>
            <person name="Pitluck S."/>
            <person name="Kyrpides N."/>
            <person name="Mavromatis K."/>
            <person name="Ivanova N."/>
            <person name="Mikhailova N."/>
            <person name="Chertkov O."/>
            <person name="Brettin T."/>
            <person name="Detter J.C."/>
            <person name="Han C."/>
            <person name="Larimer F."/>
            <person name="Land M."/>
            <person name="Hauser L."/>
            <person name="Markowitz V."/>
            <person name="Cheng J.-F."/>
            <person name="Hugenholtz P."/>
            <person name="Woyke T."/>
            <person name="Wu D."/>
            <person name="Pukall R."/>
            <person name="Steenblock K."/>
            <person name="Schneider S."/>
            <person name="Klenk H.-P."/>
            <person name="Eisen J.A."/>
        </authorList>
    </citation>
    <scope>NUCLEOTIDE SEQUENCE [LARGE SCALE GENOMIC DNA]</scope>
    <source>
        <strain evidence="4">DSM 14684 / CIP 108061 / JCM 11494 / NBRC 100937 / ID131577</strain>
    </source>
</reference>
<proteinExistence type="predicted"/>
<dbReference type="PANTHER" id="PTHR46407">
    <property type="entry name" value="OS02G0208700 PROTEIN"/>
    <property type="match status" value="1"/>
</dbReference>
<keyword evidence="2" id="KW-0732">Signal</keyword>
<sequence precursor="true">MASKWTRGIARWSVLGATSLAVALLAPAFAQAAAGWSTGAPMSVDRIAHTQTLLRDGDVLVTGGQALAPWSSLSSAERYHPATNSWTAVAAMHADRLSHSATLLADGRVLVAGGMDTNSAALASAELYDPALGTWTLAAPMANARRGHSATLMEDGRVLVAGGSGQSSTVALTSAELYDPVANSWTAAGPLTQRRRLHAAVQLPDGDVLVAGGYATAFNATAAVERYDLTANTWTTVAPMAFRRADSPLVVLRDGRLLAIGGDDAGPEETATTEAYDPTADAWQPGPTMSVPRWASSATVLTSGDVLATGLEETTELLTPGADAWRAAGSVPAGIETMSYAQRLLDDGRVLLTGGEAPANVAIYTPETTADAASADFGDVYAGQRSPLLWVTVENTGREPLFVERAEVTGPNAAAFAAERETCTTAPIAPGARCRVAVRFTPSATGAAEASLVLADNEADGQLVVELDGIGVAAPVGTPGSDGARGPAGPTGPAGVPGTAGPRGSSKLPRVTCRSKLLRARGRRAQRVKTTCKVTLARAPGRTATVRVRNRGRTLASGRVRPGRRTLTLRAVTATAPRGPVSVEVR</sequence>
<reference evidence="3 4" key="1">
    <citation type="journal article" date="2010" name="Stand. Genomic Sci.">
        <title>Complete genome sequence of Conexibacter woesei type strain (ID131577).</title>
        <authorList>
            <person name="Pukall R."/>
            <person name="Lapidus A."/>
            <person name="Glavina Del Rio T."/>
            <person name="Copeland A."/>
            <person name="Tice H."/>
            <person name="Cheng J.-F."/>
            <person name="Lucas S."/>
            <person name="Chen F."/>
            <person name="Nolan M."/>
            <person name="Bruce D."/>
            <person name="Goodwin L."/>
            <person name="Pitluck S."/>
            <person name="Mavromatis K."/>
            <person name="Ivanova N."/>
            <person name="Ovchinnikova G."/>
            <person name="Pati A."/>
            <person name="Chen A."/>
            <person name="Palaniappan K."/>
            <person name="Land M."/>
            <person name="Hauser L."/>
            <person name="Chang Y.-J."/>
            <person name="Jeffries C.D."/>
            <person name="Chain P."/>
            <person name="Meincke L."/>
            <person name="Sims D."/>
            <person name="Brettin T."/>
            <person name="Detter J.C."/>
            <person name="Rohde M."/>
            <person name="Goeker M."/>
            <person name="Bristow J."/>
            <person name="Eisen J.A."/>
            <person name="Markowitz V."/>
            <person name="Kyrpides N.C."/>
            <person name="Klenk H.-P."/>
            <person name="Hugenholtz P."/>
        </authorList>
    </citation>
    <scope>NUCLEOTIDE SEQUENCE [LARGE SCALE GENOMIC DNA]</scope>
    <source>
        <strain evidence="4">DSM 14684 / CIP 108061 / JCM 11494 / NBRC 100937 / ID131577</strain>
    </source>
</reference>
<dbReference type="SMART" id="SM00612">
    <property type="entry name" value="Kelch"/>
    <property type="match status" value="5"/>
</dbReference>
<dbReference type="InterPro" id="IPR006652">
    <property type="entry name" value="Kelch_1"/>
</dbReference>
<keyword evidence="4" id="KW-1185">Reference proteome</keyword>
<dbReference type="HOGENOM" id="CLU_465188_0_0_11"/>
<dbReference type="eggNOG" id="COG3055">
    <property type="taxonomic scope" value="Bacteria"/>
</dbReference>
<dbReference type="Gene3D" id="2.120.10.80">
    <property type="entry name" value="Kelch-type beta propeller"/>
    <property type="match status" value="1"/>
</dbReference>
<dbReference type="SUPFAM" id="SSF117281">
    <property type="entry name" value="Kelch motif"/>
    <property type="match status" value="2"/>
</dbReference>
<dbReference type="AlphaFoldDB" id="D3EZ24"/>
<evidence type="ECO:0000256" key="2">
    <source>
        <dbReference type="SAM" id="SignalP"/>
    </source>
</evidence>
<dbReference type="Gene3D" id="2.60.40.10">
    <property type="entry name" value="Immunoglobulins"/>
    <property type="match status" value="1"/>
</dbReference>
<name>D3EZ24_CONWI</name>
<accession>D3EZ24</accession>